<feature type="transmembrane region" description="Helical" evidence="2">
    <location>
        <begin position="572"/>
        <end position="592"/>
    </location>
</feature>
<feature type="transmembrane region" description="Helical" evidence="2">
    <location>
        <begin position="540"/>
        <end position="560"/>
    </location>
</feature>
<dbReference type="EMBL" id="WSES01000009">
    <property type="protein sequence ID" value="MVW63732.1"/>
    <property type="molecule type" value="Genomic_DNA"/>
</dbReference>
<name>A0A7X3G6R9_9BURK</name>
<organism evidence="3 4">
    <name type="scientific">Massilia cellulosiltytica</name>
    <dbReference type="NCBI Taxonomy" id="2683234"/>
    <lineage>
        <taxon>Bacteria</taxon>
        <taxon>Pseudomonadati</taxon>
        <taxon>Pseudomonadota</taxon>
        <taxon>Betaproteobacteria</taxon>
        <taxon>Burkholderiales</taxon>
        <taxon>Oxalobacteraceae</taxon>
        <taxon>Telluria group</taxon>
        <taxon>Massilia</taxon>
    </lineage>
</organism>
<comment type="caution">
    <text evidence="3">The sequence shown here is derived from an EMBL/GenBank/DDBJ whole genome shotgun (WGS) entry which is preliminary data.</text>
</comment>
<evidence type="ECO:0000313" key="3">
    <source>
        <dbReference type="EMBL" id="MVW63732.1"/>
    </source>
</evidence>
<evidence type="ECO:0000256" key="1">
    <source>
        <dbReference type="SAM" id="MobiDB-lite"/>
    </source>
</evidence>
<reference evidence="3 4" key="1">
    <citation type="submission" date="2019-12" db="EMBL/GenBank/DDBJ databases">
        <authorList>
            <person name="Li C."/>
            <person name="Zhao J."/>
        </authorList>
    </citation>
    <scope>NUCLEOTIDE SEQUENCE [LARGE SCALE GENOMIC DNA]</scope>
    <source>
        <strain evidence="3 4">NEAU-DD11</strain>
    </source>
</reference>
<proteinExistence type="predicted"/>
<feature type="transmembrane region" description="Helical" evidence="2">
    <location>
        <begin position="125"/>
        <end position="145"/>
    </location>
</feature>
<feature type="transmembrane region" description="Helical" evidence="2">
    <location>
        <begin position="174"/>
        <end position="192"/>
    </location>
</feature>
<feature type="transmembrane region" description="Helical" evidence="2">
    <location>
        <begin position="85"/>
        <end position="105"/>
    </location>
</feature>
<feature type="transmembrane region" description="Helical" evidence="2">
    <location>
        <begin position="152"/>
        <end position="168"/>
    </location>
</feature>
<keyword evidence="2" id="KW-0812">Transmembrane</keyword>
<feature type="transmembrane region" description="Helical" evidence="2">
    <location>
        <begin position="42"/>
        <end position="64"/>
    </location>
</feature>
<keyword evidence="2" id="KW-0472">Membrane</keyword>
<feature type="region of interest" description="Disordered" evidence="1">
    <location>
        <begin position="328"/>
        <end position="350"/>
    </location>
</feature>
<dbReference type="RefSeq" id="WP_056133350.1">
    <property type="nucleotide sequence ID" value="NZ_WSES01000009.1"/>
</dbReference>
<keyword evidence="2" id="KW-1133">Transmembrane helix</keyword>
<evidence type="ECO:0000256" key="2">
    <source>
        <dbReference type="SAM" id="Phobius"/>
    </source>
</evidence>
<evidence type="ECO:0000313" key="4">
    <source>
        <dbReference type="Proteomes" id="UP000443353"/>
    </source>
</evidence>
<feature type="transmembrane region" description="Helical" evidence="2">
    <location>
        <begin position="204"/>
        <end position="228"/>
    </location>
</feature>
<dbReference type="AlphaFoldDB" id="A0A7X3G6R9"/>
<keyword evidence="4" id="KW-1185">Reference proteome</keyword>
<dbReference type="Proteomes" id="UP000443353">
    <property type="component" value="Unassembled WGS sequence"/>
</dbReference>
<gene>
    <name evidence="3" type="ORF">GPY61_27770</name>
</gene>
<feature type="transmembrane region" description="Helical" evidence="2">
    <location>
        <begin position="12"/>
        <end position="30"/>
    </location>
</feature>
<accession>A0A7X3G6R9</accession>
<protein>
    <submittedName>
        <fullName evidence="3">Uncharacterized protein</fullName>
    </submittedName>
</protein>
<sequence length="618" mass="66512">MLEFFLAELRRFRNGAAAYALANFIALAVLQQMLDVPNGPVGLHIIMLGFYVLSGHALAVYQFGSYRQPSRWIWLQHRPVHRARILAALVLAAAVLSAVAVALPLCAALRIQAHYTRSVVDARHYAGAAYLALSALTGWLAGGYITLHRSRWAFVVFVLPTVLTIRLATASTVLGLTAASAAILLGLLYTVFRPGRSTADDTVATAASALPLQACLYVAVLWAGSMLYQAGLVATGTHPQVMTPTPAGGPTAAYRSDPVTRMRAALAGSADPRAAGWRAALDAGTMVRVPNAIRQYGVRGILTTQGQVRFVKGETLWTFSHDRMQYRGINPRDRTDQGTFGAGGPGTPERFDTVPDALGDRQGLQWMYDAHNLYRVEQPGMRMRHVLRVDGQEQVGGVAVLGQRMLVLTNRRVAILAPATAAPVSATDVRLPLPYGDLALAEAAQVPDGMLVSFVYGRRQFDGSPASDQVTYLVDKTGRVQEVSRRTLAHDLPPLFEHRGWWVSPALHALVTLPDLLIDNGSVPDYGVGRFAPLLQPRPAIVRAAALVAALLAGAGAAWWTRRAGLGRTARIAWCLACLLLGVPALLSLMILQPRRQAVTAGQGAIYTGGFIDLPRKS</sequence>